<accession>A0ACC5VVD6</accession>
<sequence>MLHILTKAPNSDAAQQMLQAVGDDDAIVLTEAGVQAALHREWAGFQLPSARIYLLAEDVTAWGLDEIVMDQALTIVDMDGFVALTEQHVQTLTWY</sequence>
<comment type="caution">
    <text evidence="1">The sequence shown here is derived from an EMBL/GenBank/DDBJ whole genome shotgun (WGS) entry which is preliminary data.</text>
</comment>
<organism evidence="1 2">
    <name type="scientific">Vreelandella aquamarina</name>
    <dbReference type="NCBI Taxonomy" id="77097"/>
    <lineage>
        <taxon>Bacteria</taxon>
        <taxon>Pseudomonadati</taxon>
        <taxon>Pseudomonadota</taxon>
        <taxon>Gammaproteobacteria</taxon>
        <taxon>Oceanospirillales</taxon>
        <taxon>Halomonadaceae</taxon>
        <taxon>Vreelandella</taxon>
    </lineage>
</organism>
<gene>
    <name evidence="1" type="primary">dsrH</name>
    <name evidence="1" type="ORF">HW452_09925</name>
</gene>
<dbReference type="EMBL" id="JABYQT010000005">
    <property type="protein sequence ID" value="MBZ5487843.1"/>
    <property type="molecule type" value="Genomic_DNA"/>
</dbReference>
<reference evidence="1" key="1">
    <citation type="submission" date="2020-06" db="EMBL/GenBank/DDBJ databases">
        <title>Whole Genome Sequence of Halomonas aquamarina MB598.</title>
        <authorList>
            <person name="Pervaiz M."/>
            <person name="Fariq A."/>
            <person name="Yasmin A."/>
            <person name="Welch M."/>
        </authorList>
    </citation>
    <scope>NUCLEOTIDE SEQUENCE</scope>
    <source>
        <strain evidence="1">MB598</strain>
    </source>
</reference>
<evidence type="ECO:0000313" key="1">
    <source>
        <dbReference type="EMBL" id="MBZ5487843.1"/>
    </source>
</evidence>
<protein>
    <submittedName>
        <fullName evidence="1">Sulfurtransferase complex subunit TusB</fullName>
    </submittedName>
</protein>
<dbReference type="Proteomes" id="UP001319846">
    <property type="component" value="Unassembled WGS sequence"/>
</dbReference>
<proteinExistence type="predicted"/>
<name>A0ACC5VVD6_9GAMM</name>
<evidence type="ECO:0000313" key="2">
    <source>
        <dbReference type="Proteomes" id="UP001319846"/>
    </source>
</evidence>
<keyword evidence="2" id="KW-1185">Reference proteome</keyword>